<dbReference type="Proteomes" id="UP000682892">
    <property type="component" value="Chromosome 1"/>
</dbReference>
<gene>
    <name evidence="1" type="ORF">AaeL_AAEL002899</name>
</gene>
<feature type="non-terminal residue" evidence="1">
    <location>
        <position position="1"/>
    </location>
</feature>
<accession>Q17GT8</accession>
<dbReference type="AlphaFoldDB" id="Q17GT8"/>
<reference evidence="1" key="2">
    <citation type="journal article" date="2007" name="Science">
        <title>Genome sequence of Aedes aegypti, a major arbovirus vector.</title>
        <authorList>
            <person name="Nene V."/>
            <person name="Wortman J.R."/>
            <person name="Lawson D."/>
            <person name="Haas B."/>
            <person name="Kodira C."/>
            <person name="Tu Z.J."/>
            <person name="Loftus B."/>
            <person name="Xi Z."/>
            <person name="Megy K."/>
            <person name="Grabherr M."/>
            <person name="Ren Q."/>
            <person name="Zdobnov E.M."/>
            <person name="Lobo N.F."/>
            <person name="Campbell K.S."/>
            <person name="Brown S.E."/>
            <person name="Bonaldo M.F."/>
            <person name="Zhu J."/>
            <person name="Sinkins S.P."/>
            <person name="Hogenkamp D.G."/>
            <person name="Amedeo P."/>
            <person name="Arensburger P."/>
            <person name="Atkinson P.W."/>
            <person name="Bidwell S."/>
            <person name="Biedler J."/>
            <person name="Birney E."/>
            <person name="Bruggner R.V."/>
            <person name="Costas J."/>
            <person name="Coy M.R."/>
            <person name="Crabtree J."/>
            <person name="Crawford M."/>
            <person name="Debruyn B."/>
            <person name="Decaprio D."/>
            <person name="Eiglmeier K."/>
            <person name="Eisenstadt E."/>
            <person name="El-Dorry H."/>
            <person name="Gelbart W.M."/>
            <person name="Gomes S.L."/>
            <person name="Hammond M."/>
            <person name="Hannick L.I."/>
            <person name="Hogan J.R."/>
            <person name="Holmes M.H."/>
            <person name="Jaffe D."/>
            <person name="Johnston J.S."/>
            <person name="Kennedy R.C."/>
            <person name="Koo H."/>
            <person name="Kravitz S."/>
            <person name="Kriventseva E.V."/>
            <person name="Kulp D."/>
            <person name="Labutti K."/>
            <person name="Lee E."/>
            <person name="Li S."/>
            <person name="Lovin D.D."/>
            <person name="Mao C."/>
            <person name="Mauceli E."/>
            <person name="Menck C.F."/>
            <person name="Miller J.R."/>
            <person name="Montgomery P."/>
            <person name="Mori A."/>
            <person name="Nascimento A.L."/>
            <person name="Naveira H.F."/>
            <person name="Nusbaum C."/>
            <person name="O'leary S."/>
            <person name="Orvis J."/>
            <person name="Pertea M."/>
            <person name="Quesneville H."/>
            <person name="Reidenbach K.R."/>
            <person name="Rogers Y.H."/>
            <person name="Roth C.W."/>
            <person name="Schneider J.R."/>
            <person name="Schatz M."/>
            <person name="Shumway M."/>
            <person name="Stanke M."/>
            <person name="Stinson E.O."/>
            <person name="Tubio J.M."/>
            <person name="Vanzee J.P."/>
            <person name="Verjovski-Almeida S."/>
            <person name="Werner D."/>
            <person name="White O."/>
            <person name="Wyder S."/>
            <person name="Zeng Q."/>
            <person name="Zhao Q."/>
            <person name="Zhao Y."/>
            <person name="Hill C.A."/>
            <person name="Raikhel A.S."/>
            <person name="Soares M.B."/>
            <person name="Knudson D.L."/>
            <person name="Lee N.H."/>
            <person name="Galagan J."/>
            <person name="Salzberg S.L."/>
            <person name="Paulsen I.T."/>
            <person name="Dimopoulos G."/>
            <person name="Collins F.H."/>
            <person name="Birren B."/>
            <person name="Fraser-Liggett C.M."/>
            <person name="Severson D.W."/>
        </authorList>
    </citation>
    <scope>NUCLEOTIDE SEQUENCE [LARGE SCALE GENOMIC DNA]</scope>
    <source>
        <strain evidence="1">Liverpool</strain>
    </source>
</reference>
<dbReference type="PaxDb" id="7159-AAEL002899-PA"/>
<organism evidence="1 2">
    <name type="scientific">Aedes aegypti</name>
    <name type="common">Yellowfever mosquito</name>
    <name type="synonym">Culex aegypti</name>
    <dbReference type="NCBI Taxonomy" id="7159"/>
    <lineage>
        <taxon>Eukaryota</taxon>
        <taxon>Metazoa</taxon>
        <taxon>Ecdysozoa</taxon>
        <taxon>Arthropoda</taxon>
        <taxon>Hexapoda</taxon>
        <taxon>Insecta</taxon>
        <taxon>Pterygota</taxon>
        <taxon>Neoptera</taxon>
        <taxon>Endopterygota</taxon>
        <taxon>Diptera</taxon>
        <taxon>Nematocera</taxon>
        <taxon>Culicoidea</taxon>
        <taxon>Culicidae</taxon>
        <taxon>Culicinae</taxon>
        <taxon>Aedini</taxon>
        <taxon>Aedes</taxon>
        <taxon>Stegomyia</taxon>
    </lineage>
</organism>
<dbReference type="EMBL" id="CH477256">
    <property type="protein sequence ID" value="EAT45849.1"/>
    <property type="molecule type" value="Genomic_DNA"/>
</dbReference>
<evidence type="ECO:0000313" key="2">
    <source>
        <dbReference type="Proteomes" id="UP000682892"/>
    </source>
</evidence>
<evidence type="ECO:0000313" key="1">
    <source>
        <dbReference type="EMBL" id="EAT45849.1"/>
    </source>
</evidence>
<dbReference type="HOGENOM" id="CLU_3144093_0_0_1"/>
<reference evidence="1" key="1">
    <citation type="submission" date="2005-10" db="EMBL/GenBank/DDBJ databases">
        <authorList>
            <person name="Loftus B.J."/>
            <person name="Nene V.M."/>
            <person name="Hannick L.I."/>
            <person name="Bidwell S."/>
            <person name="Haas B."/>
            <person name="Amedeo P."/>
            <person name="Orvis J."/>
            <person name="Wortman J.R."/>
            <person name="White O.R."/>
            <person name="Salzberg S."/>
            <person name="Shumway M."/>
            <person name="Koo H."/>
            <person name="Zhao Y."/>
            <person name="Holmes M."/>
            <person name="Miller J."/>
            <person name="Schatz M."/>
            <person name="Pop M."/>
            <person name="Pai G."/>
            <person name="Utterback T."/>
            <person name="Rogers Y.-H."/>
            <person name="Kravitz S."/>
            <person name="Fraser C.M."/>
        </authorList>
    </citation>
    <scope>NUCLEOTIDE SEQUENCE</scope>
    <source>
        <strain evidence="1">Liverpool</strain>
    </source>
</reference>
<proteinExistence type="predicted"/>
<name>Q17GT8_AEDAE</name>
<protein>
    <submittedName>
        <fullName evidence="1">AAEL002899-PA</fullName>
    </submittedName>
</protein>
<sequence length="49" mass="5599">LSKFQVQSSFKTRACDETIDIDCSNNTRRVPNICCKSSKNTMRNNPDEC</sequence>
<reference evidence="1" key="3">
    <citation type="submission" date="2012-09" db="EMBL/GenBank/DDBJ databases">
        <authorList>
            <consortium name="VectorBase"/>
        </authorList>
    </citation>
    <scope>NUCLEOTIDE SEQUENCE</scope>
    <source>
        <strain evidence="1">Liverpool</strain>
    </source>
</reference>